<comment type="subcellular location">
    <subcellularLocation>
        <location evidence="2">Cell membrane</location>
    </subcellularLocation>
    <subcellularLocation>
        <location evidence="1">Membrane</location>
        <topology evidence="1">Multi-pass membrane protein</topology>
    </subcellularLocation>
</comment>
<evidence type="ECO:0000256" key="4">
    <source>
        <dbReference type="ARBA" id="ARBA00022475"/>
    </source>
</evidence>
<protein>
    <submittedName>
        <fullName evidence="13">Undecaprenyl-phosphate galactose phosphotransferase, WbaP/exopolysaccharide biosynthesis polyprenyl glycosylphosphotransferase</fullName>
    </submittedName>
</protein>
<evidence type="ECO:0000256" key="8">
    <source>
        <dbReference type="ARBA" id="ARBA00023136"/>
    </source>
</evidence>
<dbReference type="AlphaFoldDB" id="A0A1M5Q636"/>
<feature type="transmembrane region" description="Helical" evidence="11">
    <location>
        <begin position="39"/>
        <end position="63"/>
    </location>
</feature>
<evidence type="ECO:0000256" key="2">
    <source>
        <dbReference type="ARBA" id="ARBA00004236"/>
    </source>
</evidence>
<evidence type="ECO:0000256" key="1">
    <source>
        <dbReference type="ARBA" id="ARBA00004141"/>
    </source>
</evidence>
<feature type="region of interest" description="Disordered" evidence="10">
    <location>
        <begin position="1"/>
        <end position="26"/>
    </location>
</feature>
<dbReference type="Pfam" id="PF02397">
    <property type="entry name" value="Bac_transf"/>
    <property type="match status" value="1"/>
</dbReference>
<keyword evidence="6 11" id="KW-0812">Transmembrane</keyword>
<evidence type="ECO:0000256" key="11">
    <source>
        <dbReference type="SAM" id="Phobius"/>
    </source>
</evidence>
<dbReference type="InterPro" id="IPR017475">
    <property type="entry name" value="EPS_sugar_tfrase"/>
</dbReference>
<sequence length="492" mass="54625">MTDAGAILPRSETPKSRYPGRRRGDAGDAGFADRFRKPIVAATLMFGDVVAAIAAISLSRALIGMTGAQPPSPNHLLIALLILTFFCVRLYTGCGPSPYERFRLRTIGIVGFVAIELLIGAPNGQLGLLLVTGFSDALHLVIFGHYVEAMMRTLLIHLDLWGASVVLVGCGDNSRKLAQLLAHQPSLGLRPIGFIETSRDRDLRDAALPLPLIGAIADLGRIGPHVEFAIFDSADELSALTSTPQAWMSSCRLLLVEDVHDLQSLWLRTRMLGGAIAIEIRRDLCLRHNQVLKRAIDIVFAIPIALLVCPITAVLAVAIKLVDPGPAFYVQERVGRNSTKLRVLKLRTMYADAEQRLEEHLCRDPQARAEWQRFFKLAYDPRVLPIIGNFMRHTSLDELPQLWNVIRGDMSLVGPRPFPAYHMNGFDYEFRVIRVSVPPGITGMWQVSSRSNGDLQVQKAQDLFYIRNWSMWLDVYILLQTVIVVLNGRGAK</sequence>
<dbReference type="GO" id="GO:0005886">
    <property type="term" value="C:plasma membrane"/>
    <property type="evidence" value="ECO:0007669"/>
    <property type="project" value="UniProtKB-SubCell"/>
</dbReference>
<feature type="transmembrane region" description="Helical" evidence="11">
    <location>
        <begin position="75"/>
        <end position="92"/>
    </location>
</feature>
<evidence type="ECO:0000256" key="5">
    <source>
        <dbReference type="ARBA" id="ARBA00022679"/>
    </source>
</evidence>
<dbReference type="Proteomes" id="UP000190675">
    <property type="component" value="Chromosome I"/>
</dbReference>
<feature type="transmembrane region" description="Helical" evidence="11">
    <location>
        <begin position="298"/>
        <end position="319"/>
    </location>
</feature>
<accession>A0A1M5Q636</accession>
<dbReference type="RefSeq" id="WP_079568808.1">
    <property type="nucleotide sequence ID" value="NZ_LT670818.1"/>
</dbReference>
<feature type="domain" description="Bacterial sugar transferase" evidence="12">
    <location>
        <begin position="293"/>
        <end position="486"/>
    </location>
</feature>
<evidence type="ECO:0000256" key="7">
    <source>
        <dbReference type="ARBA" id="ARBA00022989"/>
    </source>
</evidence>
<feature type="transmembrane region" description="Helical" evidence="11">
    <location>
        <begin position="104"/>
        <end position="121"/>
    </location>
</feature>
<dbReference type="InterPro" id="IPR003362">
    <property type="entry name" value="Bact_transf"/>
</dbReference>
<evidence type="ECO:0000256" key="3">
    <source>
        <dbReference type="ARBA" id="ARBA00006464"/>
    </source>
</evidence>
<keyword evidence="5 13" id="KW-0808">Transferase</keyword>
<evidence type="ECO:0000313" key="13">
    <source>
        <dbReference type="EMBL" id="SHH09624.1"/>
    </source>
</evidence>
<keyword evidence="7 11" id="KW-1133">Transmembrane helix</keyword>
<dbReference type="NCBIfam" id="TIGR03025">
    <property type="entry name" value="EPS_sugtrans"/>
    <property type="match status" value="1"/>
</dbReference>
<name>A0A1M5Q636_9BRAD</name>
<proteinExistence type="inferred from homology"/>
<dbReference type="PANTHER" id="PTHR30576:SF4">
    <property type="entry name" value="UNDECAPRENYL-PHOSPHATE GALACTOSE PHOSPHOTRANSFERASE"/>
    <property type="match status" value="1"/>
</dbReference>
<reference evidence="13 14" key="1">
    <citation type="submission" date="2016-11" db="EMBL/GenBank/DDBJ databases">
        <authorList>
            <person name="Jaros S."/>
            <person name="Januszkiewicz K."/>
            <person name="Wedrychowicz H."/>
        </authorList>
    </citation>
    <scope>NUCLEOTIDE SEQUENCE [LARGE SCALE GENOMIC DNA]</scope>
    <source>
        <strain evidence="13 14">GAS242</strain>
    </source>
</reference>
<gene>
    <name evidence="13" type="ORF">SAMN05444169_5717</name>
</gene>
<keyword evidence="9" id="KW-0270">Exopolysaccharide synthesis</keyword>
<evidence type="ECO:0000256" key="9">
    <source>
        <dbReference type="ARBA" id="ARBA00023169"/>
    </source>
</evidence>
<keyword evidence="8 11" id="KW-0472">Membrane</keyword>
<dbReference type="OrthoDB" id="9808602at2"/>
<organism evidence="13 14">
    <name type="scientific">Bradyrhizobium erythrophlei</name>
    <dbReference type="NCBI Taxonomy" id="1437360"/>
    <lineage>
        <taxon>Bacteria</taxon>
        <taxon>Pseudomonadati</taxon>
        <taxon>Pseudomonadota</taxon>
        <taxon>Alphaproteobacteria</taxon>
        <taxon>Hyphomicrobiales</taxon>
        <taxon>Nitrobacteraceae</taxon>
        <taxon>Bradyrhizobium</taxon>
    </lineage>
</organism>
<evidence type="ECO:0000256" key="6">
    <source>
        <dbReference type="ARBA" id="ARBA00022692"/>
    </source>
</evidence>
<dbReference type="GO" id="GO:0016780">
    <property type="term" value="F:phosphotransferase activity, for other substituted phosphate groups"/>
    <property type="evidence" value="ECO:0007669"/>
    <property type="project" value="TreeGrafter"/>
</dbReference>
<dbReference type="EMBL" id="LT670818">
    <property type="protein sequence ID" value="SHH09624.1"/>
    <property type="molecule type" value="Genomic_DNA"/>
</dbReference>
<keyword evidence="4" id="KW-1003">Cell membrane</keyword>
<evidence type="ECO:0000313" key="14">
    <source>
        <dbReference type="Proteomes" id="UP000190675"/>
    </source>
</evidence>
<comment type="similarity">
    <text evidence="3">Belongs to the bacterial sugar transferase family.</text>
</comment>
<dbReference type="GO" id="GO:0000271">
    <property type="term" value="P:polysaccharide biosynthetic process"/>
    <property type="evidence" value="ECO:0007669"/>
    <property type="project" value="UniProtKB-KW"/>
</dbReference>
<evidence type="ECO:0000259" key="12">
    <source>
        <dbReference type="Pfam" id="PF02397"/>
    </source>
</evidence>
<dbReference type="PANTHER" id="PTHR30576">
    <property type="entry name" value="COLANIC BIOSYNTHESIS UDP-GLUCOSE LIPID CARRIER TRANSFERASE"/>
    <property type="match status" value="1"/>
</dbReference>
<evidence type="ECO:0000256" key="10">
    <source>
        <dbReference type="SAM" id="MobiDB-lite"/>
    </source>
</evidence>